<gene>
    <name evidence="2" type="ORF">BAE27_11980</name>
</gene>
<organism evidence="2 3">
    <name type="scientific">Acidithiobacillus caldus</name>
    <dbReference type="NCBI Taxonomy" id="33059"/>
    <lineage>
        <taxon>Bacteria</taxon>
        <taxon>Pseudomonadati</taxon>
        <taxon>Pseudomonadota</taxon>
        <taxon>Acidithiobacillia</taxon>
        <taxon>Acidithiobacillales</taxon>
        <taxon>Acidithiobacillaceae</taxon>
        <taxon>Acidithiobacillus</taxon>
    </lineage>
</organism>
<accession>A0A1E7YKP0</accession>
<proteinExistence type="predicted"/>
<reference evidence="2 3" key="1">
    <citation type="submission" date="2016-06" db="EMBL/GenBank/DDBJ databases">
        <title>Gene turnover analysis identifies the evolutionary adaptation of the extremophile Acidithiobacillus caldus.</title>
        <authorList>
            <person name="Zhang X."/>
        </authorList>
    </citation>
    <scope>NUCLEOTIDE SEQUENCE [LARGE SCALE GENOMIC DNA]</scope>
    <source>
        <strain evidence="2 3">DX</strain>
    </source>
</reference>
<evidence type="ECO:0000313" key="3">
    <source>
        <dbReference type="Proteomes" id="UP000175616"/>
    </source>
</evidence>
<protein>
    <recommendedName>
        <fullName evidence="1">CRISPR-associated protein Cas6 C-terminal domain-containing protein</fullName>
    </recommendedName>
</protein>
<sequence>MRWTSISPEAAQPPMAPRAEERLEDAWASFPILRLRFTLRSLGLQVPAFHASLWHGMIGARLREIDPVAYLSIWEKEQTAPYALRAPFGPTQIADGDLLSFEISLFGNAIEHTASVLVATDAACRSLGQIIRQGQRGSAVIEGIHVIAPSGAQAIRLHDKLDLHALCVPAGTILRSTPAHPVAAVRLILDAPLRLKDGGAFVTTHPRFSQILRRIFGRMRQLHPSNSAAQAKEILQRAQAVKTSGSVRWVTQARWSARQQQNMAFGGLIGFLEYQGELAEFLPWLALGSWLHIGGKSTFGFGTYQLQVAE</sequence>
<dbReference type="InterPro" id="IPR019267">
    <property type="entry name" value="CRISPR-assoc_Cas6_C"/>
</dbReference>
<feature type="domain" description="CRISPR-associated protein Cas6 C-terminal" evidence="1">
    <location>
        <begin position="190"/>
        <end position="304"/>
    </location>
</feature>
<name>A0A1E7YKP0_9PROT</name>
<comment type="caution">
    <text evidence="2">The sequence shown here is derived from an EMBL/GenBank/DDBJ whole genome shotgun (WGS) entry which is preliminary data.</text>
</comment>
<dbReference type="Gene3D" id="3.30.70.1900">
    <property type="match status" value="1"/>
</dbReference>
<dbReference type="Pfam" id="PF10040">
    <property type="entry name" value="CRISPR_Cas6"/>
    <property type="match status" value="1"/>
</dbReference>
<dbReference type="AlphaFoldDB" id="A0A1E7YKP0"/>
<dbReference type="RefSeq" id="WP_070113861.1">
    <property type="nucleotide sequence ID" value="NZ_LZYE01000340.1"/>
</dbReference>
<dbReference type="Proteomes" id="UP000175616">
    <property type="component" value="Unassembled WGS sequence"/>
</dbReference>
<evidence type="ECO:0000313" key="2">
    <source>
        <dbReference type="EMBL" id="OFC30310.1"/>
    </source>
</evidence>
<evidence type="ECO:0000259" key="1">
    <source>
        <dbReference type="Pfam" id="PF10040"/>
    </source>
</evidence>
<dbReference type="EMBL" id="LZYE01000340">
    <property type="protein sequence ID" value="OFC30310.1"/>
    <property type="molecule type" value="Genomic_DNA"/>
</dbReference>